<evidence type="ECO:0000259" key="8">
    <source>
        <dbReference type="Pfam" id="PF02836"/>
    </source>
</evidence>
<dbReference type="EMBL" id="BQKE01000005">
    <property type="protein sequence ID" value="GJM64348.1"/>
    <property type="molecule type" value="Genomic_DNA"/>
</dbReference>
<dbReference type="Proteomes" id="UP001310022">
    <property type="component" value="Unassembled WGS sequence"/>
</dbReference>
<feature type="domain" description="Glycoside hydrolase family 2 catalytic" evidence="8">
    <location>
        <begin position="308"/>
        <end position="570"/>
    </location>
</feature>
<feature type="domain" description="Glycosyl hydrolases family 2 sugar binding" evidence="9">
    <location>
        <begin position="98"/>
        <end position="212"/>
    </location>
</feature>
<dbReference type="PROSITE" id="PS00608">
    <property type="entry name" value="GLYCOSYL_HYDROL_F2_2"/>
    <property type="match status" value="1"/>
</dbReference>
<dbReference type="SUPFAM" id="SSF49785">
    <property type="entry name" value="Galactose-binding domain-like"/>
    <property type="match status" value="1"/>
</dbReference>
<dbReference type="InterPro" id="IPR013783">
    <property type="entry name" value="Ig-like_fold"/>
</dbReference>
<dbReference type="InterPro" id="IPR017853">
    <property type="entry name" value="GH"/>
</dbReference>
<dbReference type="SUPFAM" id="SSF49303">
    <property type="entry name" value="beta-Galactosidase/glucuronidase domain"/>
    <property type="match status" value="1"/>
</dbReference>
<dbReference type="Pfam" id="PF02837">
    <property type="entry name" value="Glyco_hydro_2_N"/>
    <property type="match status" value="1"/>
</dbReference>
<evidence type="ECO:0000256" key="1">
    <source>
        <dbReference type="ARBA" id="ARBA00007401"/>
    </source>
</evidence>
<feature type="domain" description="Glycoside hydrolase family 2 immunoglobulin-like beta-sandwich" evidence="7">
    <location>
        <begin position="214"/>
        <end position="305"/>
    </location>
</feature>
<evidence type="ECO:0000259" key="9">
    <source>
        <dbReference type="Pfam" id="PF02837"/>
    </source>
</evidence>
<dbReference type="PANTHER" id="PTHR10066">
    <property type="entry name" value="BETA-GLUCURONIDASE"/>
    <property type="match status" value="1"/>
</dbReference>
<keyword evidence="4" id="KW-0378">Hydrolase</keyword>
<evidence type="ECO:0000313" key="10">
    <source>
        <dbReference type="EMBL" id="GJM64348.1"/>
    </source>
</evidence>
<keyword evidence="5" id="KW-0326">Glycosidase</keyword>
<dbReference type="EC" id="3.2.1.31" evidence="2"/>
<dbReference type="InterPro" id="IPR006101">
    <property type="entry name" value="Glyco_hydro_2"/>
</dbReference>
<name>A0AAN5APZ4_9BACT</name>
<dbReference type="Pfam" id="PF00703">
    <property type="entry name" value="Glyco_hydro_2"/>
    <property type="match status" value="1"/>
</dbReference>
<gene>
    <name evidence="10" type="ORF">PEDI_49000</name>
</gene>
<dbReference type="InterPro" id="IPR006103">
    <property type="entry name" value="Glyco_hydro_2_cat"/>
</dbReference>
<evidence type="ECO:0000256" key="6">
    <source>
        <dbReference type="SAM" id="SignalP"/>
    </source>
</evidence>
<dbReference type="AlphaFoldDB" id="A0AAN5APZ4"/>
<dbReference type="Pfam" id="PF02836">
    <property type="entry name" value="Glyco_hydro_2_C"/>
    <property type="match status" value="1"/>
</dbReference>
<dbReference type="SUPFAM" id="SSF51445">
    <property type="entry name" value="(Trans)glycosidases"/>
    <property type="match status" value="1"/>
</dbReference>
<dbReference type="RefSeq" id="WP_338239414.1">
    <property type="nucleotide sequence ID" value="NZ_BQKE01000005.1"/>
</dbReference>
<dbReference type="InterPro" id="IPR006102">
    <property type="entry name" value="Ig-like_GH2"/>
</dbReference>
<keyword evidence="11" id="KW-1185">Reference proteome</keyword>
<dbReference type="GO" id="GO:0019391">
    <property type="term" value="P:glucuronoside catabolic process"/>
    <property type="evidence" value="ECO:0007669"/>
    <property type="project" value="TreeGrafter"/>
</dbReference>
<dbReference type="PANTHER" id="PTHR10066:SF67">
    <property type="entry name" value="BETA-GLUCURONIDASE"/>
    <property type="match status" value="1"/>
</dbReference>
<dbReference type="GO" id="GO:0004566">
    <property type="term" value="F:beta-glucuronidase activity"/>
    <property type="evidence" value="ECO:0007669"/>
    <property type="project" value="UniProtKB-EC"/>
</dbReference>
<comment type="caution">
    <text evidence="10">The sequence shown here is derived from an EMBL/GenBank/DDBJ whole genome shotgun (WGS) entry which is preliminary data.</text>
</comment>
<comment type="similarity">
    <text evidence="1">Belongs to the glycosyl hydrolase 2 family.</text>
</comment>
<evidence type="ECO:0000256" key="3">
    <source>
        <dbReference type="ARBA" id="ARBA00016205"/>
    </source>
</evidence>
<evidence type="ECO:0000313" key="11">
    <source>
        <dbReference type="Proteomes" id="UP001310022"/>
    </source>
</evidence>
<dbReference type="GO" id="GO:0030246">
    <property type="term" value="F:carbohydrate binding"/>
    <property type="evidence" value="ECO:0007669"/>
    <property type="project" value="TreeGrafter"/>
</dbReference>
<proteinExistence type="inferred from homology"/>
<reference evidence="10 11" key="1">
    <citation type="submission" date="2021-12" db="EMBL/GenBank/DDBJ databases">
        <title>Genome sequencing of bacteria with rrn-lacking chromosome and rrn-plasmid.</title>
        <authorList>
            <person name="Anda M."/>
            <person name="Iwasaki W."/>
        </authorList>
    </citation>
    <scope>NUCLEOTIDE SEQUENCE [LARGE SCALE GENOMIC DNA]</scope>
    <source>
        <strain evidence="10 11">NBRC 15940</strain>
    </source>
</reference>
<dbReference type="GO" id="GO:0005975">
    <property type="term" value="P:carbohydrate metabolic process"/>
    <property type="evidence" value="ECO:0007669"/>
    <property type="project" value="InterPro"/>
</dbReference>
<dbReference type="InterPro" id="IPR008979">
    <property type="entry name" value="Galactose-bd-like_sf"/>
</dbReference>
<evidence type="ECO:0000256" key="2">
    <source>
        <dbReference type="ARBA" id="ARBA00012761"/>
    </source>
</evidence>
<evidence type="ECO:0000256" key="5">
    <source>
        <dbReference type="ARBA" id="ARBA00023295"/>
    </source>
</evidence>
<evidence type="ECO:0000256" key="4">
    <source>
        <dbReference type="ARBA" id="ARBA00022801"/>
    </source>
</evidence>
<dbReference type="InterPro" id="IPR023232">
    <property type="entry name" value="Glyco_hydro_2_AS"/>
</dbReference>
<feature type="signal peptide" evidence="6">
    <location>
        <begin position="1"/>
        <end position="19"/>
    </location>
</feature>
<sequence>MKKFIIFICFLATALSVQGTDLLHNAFNREAVSLNGKWHYIVDPYENGYYDYRRSPYDTWGRTLNPGTSAYYQNSKAKDKTERCEYNFDNAATMTIPSSWTTQVEALHWYEGVVWYQRNFQHYKKDGKRAYLYFGAVNYEAHVYVNGKKVGLHIGGFTPFNFDITDFLKEDGQNFVVVKVDNTRKEEAVPTVNTDWWNHGGITREVKIIDVPEVYIADYRFTLDKKDRSHITANINVGGVSLATEVVVDIPELKVRKVLQTDENGNAQISFKNKKLQLWSPEQPKLYEVKLSVANDQLTDRIGFRTIETKGAQILLNGAPYPLRGICAHEENPIGGRRNYSETDARQMFQWAKDLNANFMRLAHYPHNEYMPRLADELGFLLWEEIPVYWTIAWENEATLANAKQQLSDVIFRDKNRAAVIIWSVANETPVSEARNMFLTNLVQTVRSKDDSRLVSAAMEVSRHQETGAKVIDDPFGEVVDIMSFNQYHGWYGGDIAAFKNIKWEVKYNKPVIVSEWGAGALAGYHADKQTVWSEEYQAEIYEKTLDGINNIPNLAGFTPWALCDFRSPRRPLADIQDMWNRKGIIGEGGTKKQAFYILSEFYQQQKHQYLP</sequence>
<dbReference type="PRINTS" id="PR00132">
    <property type="entry name" value="GLHYDRLASE2"/>
</dbReference>
<keyword evidence="6" id="KW-0732">Signal</keyword>
<dbReference type="InterPro" id="IPR006104">
    <property type="entry name" value="Glyco_hydro_2_N"/>
</dbReference>
<dbReference type="Gene3D" id="2.60.40.10">
    <property type="entry name" value="Immunoglobulins"/>
    <property type="match status" value="1"/>
</dbReference>
<organism evidence="10 11">
    <name type="scientific">Persicobacter diffluens</name>
    <dbReference type="NCBI Taxonomy" id="981"/>
    <lineage>
        <taxon>Bacteria</taxon>
        <taxon>Pseudomonadati</taxon>
        <taxon>Bacteroidota</taxon>
        <taxon>Cytophagia</taxon>
        <taxon>Cytophagales</taxon>
        <taxon>Persicobacteraceae</taxon>
        <taxon>Persicobacter</taxon>
    </lineage>
</organism>
<dbReference type="InterPro" id="IPR036156">
    <property type="entry name" value="Beta-gal/glucu_dom_sf"/>
</dbReference>
<dbReference type="Gene3D" id="3.20.20.80">
    <property type="entry name" value="Glycosidases"/>
    <property type="match status" value="1"/>
</dbReference>
<accession>A0AAN5APZ4</accession>
<protein>
    <recommendedName>
        <fullName evidence="3">Beta-glucuronidase</fullName>
        <ecNumber evidence="2">3.2.1.31</ecNumber>
    </recommendedName>
</protein>
<feature type="chain" id="PRO_5042932955" description="Beta-glucuronidase" evidence="6">
    <location>
        <begin position="20"/>
        <end position="612"/>
    </location>
</feature>
<dbReference type="Gene3D" id="2.60.120.260">
    <property type="entry name" value="Galactose-binding domain-like"/>
    <property type="match status" value="1"/>
</dbReference>
<evidence type="ECO:0000259" key="7">
    <source>
        <dbReference type="Pfam" id="PF00703"/>
    </source>
</evidence>